<dbReference type="InterPro" id="IPR041359">
    <property type="entry name" value="MetOD1"/>
</dbReference>
<proteinExistence type="predicted"/>
<protein>
    <recommendedName>
        <fullName evidence="1">Metanogen output domain-containing protein</fullName>
    </recommendedName>
</protein>
<evidence type="ECO:0000259" key="1">
    <source>
        <dbReference type="Pfam" id="PF18546"/>
    </source>
</evidence>
<reference evidence="2 3" key="1">
    <citation type="submission" date="2016-11" db="EMBL/GenBank/DDBJ databases">
        <authorList>
            <person name="Jaros S."/>
            <person name="Januszkiewicz K."/>
            <person name="Wedrychowicz H."/>
        </authorList>
    </citation>
    <scope>NUCLEOTIDE SEQUENCE [LARGE SCALE GENOMIC DNA]</scope>
    <source>
        <strain evidence="2 3">DSM 100565</strain>
    </source>
</reference>
<dbReference type="AlphaFoldDB" id="A0A1M6DYU9"/>
<dbReference type="Proteomes" id="UP000184292">
    <property type="component" value="Unassembled WGS sequence"/>
</dbReference>
<dbReference type="EMBL" id="FQYO01000003">
    <property type="protein sequence ID" value="SHI78313.1"/>
    <property type="molecule type" value="Genomic_DNA"/>
</dbReference>
<name>A0A1M6DYU9_9RHOB</name>
<sequence length="167" mass="17902">MLDQPDPRAATGDDDRTGFLHDLITDLATVLEENLGIEEAEGLIALVGARTGRAFDAEYRDAAGTPRLDPDAVAGALVDLKRRIGAGFRVVDIDETAIVLTNDRCPFHRGSEALCMMTSNVFGRIAADNLGYARVDLQETILRGAGACRVVIDLVPGQAGRGREYFG</sequence>
<evidence type="ECO:0000313" key="3">
    <source>
        <dbReference type="Proteomes" id="UP000184292"/>
    </source>
</evidence>
<evidence type="ECO:0000313" key="2">
    <source>
        <dbReference type="EMBL" id="SHI78313.1"/>
    </source>
</evidence>
<dbReference type="RefSeq" id="WP_073328269.1">
    <property type="nucleotide sequence ID" value="NZ_FQYO01000003.1"/>
</dbReference>
<feature type="domain" description="Metanogen output" evidence="1">
    <location>
        <begin position="24"/>
        <end position="152"/>
    </location>
</feature>
<keyword evidence="3" id="KW-1185">Reference proteome</keyword>
<dbReference type="Pfam" id="PF18546">
    <property type="entry name" value="MetOD1"/>
    <property type="match status" value="1"/>
</dbReference>
<accession>A0A1M6DYU9</accession>
<gene>
    <name evidence="2" type="ORF">SAMN05444417_1685</name>
</gene>
<dbReference type="OrthoDB" id="260231at2"/>
<organism evidence="2 3">
    <name type="scientific">Wenxinia saemankumensis</name>
    <dbReference type="NCBI Taxonomy" id="1447782"/>
    <lineage>
        <taxon>Bacteria</taxon>
        <taxon>Pseudomonadati</taxon>
        <taxon>Pseudomonadota</taxon>
        <taxon>Alphaproteobacteria</taxon>
        <taxon>Rhodobacterales</taxon>
        <taxon>Roseobacteraceae</taxon>
        <taxon>Wenxinia</taxon>
    </lineage>
</organism>
<dbReference type="STRING" id="1447782.SAMN05444417_1685"/>